<keyword evidence="3" id="KW-1185">Reference proteome</keyword>
<feature type="transmembrane region" description="Helical" evidence="1">
    <location>
        <begin position="72"/>
        <end position="90"/>
    </location>
</feature>
<evidence type="ECO:0000256" key="1">
    <source>
        <dbReference type="SAM" id="Phobius"/>
    </source>
</evidence>
<comment type="caution">
    <text evidence="2">The sequence shown here is derived from an EMBL/GenBank/DDBJ whole genome shotgun (WGS) entry which is preliminary data.</text>
</comment>
<dbReference type="PATRIC" id="fig|1698276.3.peg.186"/>
<dbReference type="Pfam" id="PF04307">
    <property type="entry name" value="YdjM"/>
    <property type="match status" value="1"/>
</dbReference>
<keyword evidence="1" id="KW-1133">Transmembrane helix</keyword>
<keyword evidence="1" id="KW-0472">Membrane</keyword>
<dbReference type="AlphaFoldDB" id="A0A133VB54"/>
<dbReference type="InterPro" id="IPR007404">
    <property type="entry name" value="YdjM-like"/>
</dbReference>
<reference evidence="2 3" key="1">
    <citation type="journal article" date="2016" name="Sci. Rep.">
        <title>Metabolic traits of an uncultured archaeal lineage -MSBL1- from brine pools of the Red Sea.</title>
        <authorList>
            <person name="Mwirichia R."/>
            <person name="Alam I."/>
            <person name="Rashid M."/>
            <person name="Vinu M."/>
            <person name="Ba-Alawi W."/>
            <person name="Anthony Kamau A."/>
            <person name="Kamanda Ngugi D."/>
            <person name="Goker M."/>
            <person name="Klenk H.P."/>
            <person name="Bajic V."/>
            <person name="Stingl U."/>
        </authorList>
    </citation>
    <scope>NUCLEOTIDE SEQUENCE [LARGE SCALE GENOMIC DNA]</scope>
    <source>
        <strain evidence="2">SCGC-AAA261G05</strain>
    </source>
</reference>
<feature type="transmembrane region" description="Helical" evidence="1">
    <location>
        <begin position="181"/>
        <end position="203"/>
    </location>
</feature>
<accession>A0A133VB54</accession>
<keyword evidence="1" id="KW-0812">Transmembrane</keyword>
<dbReference type="Proteomes" id="UP000070405">
    <property type="component" value="Unassembled WGS sequence"/>
</dbReference>
<dbReference type="EMBL" id="LHYA01000017">
    <property type="protein sequence ID" value="KXB03682.1"/>
    <property type="molecule type" value="Genomic_DNA"/>
</dbReference>
<feature type="transmembrane region" description="Helical" evidence="1">
    <location>
        <begin position="134"/>
        <end position="161"/>
    </location>
</feature>
<evidence type="ECO:0000313" key="3">
    <source>
        <dbReference type="Proteomes" id="UP000070405"/>
    </source>
</evidence>
<evidence type="ECO:0008006" key="4">
    <source>
        <dbReference type="Google" id="ProtNLM"/>
    </source>
</evidence>
<name>A0A133VB54_9EURY</name>
<feature type="transmembrane region" description="Helical" evidence="1">
    <location>
        <begin position="244"/>
        <end position="266"/>
    </location>
</feature>
<proteinExistence type="predicted"/>
<organism evidence="2 3">
    <name type="scientific">candidate division MSBL1 archaeon SCGC-AAA261G05</name>
    <dbReference type="NCBI Taxonomy" id="1698276"/>
    <lineage>
        <taxon>Archaea</taxon>
        <taxon>Methanobacteriati</taxon>
        <taxon>Methanobacteriota</taxon>
        <taxon>candidate division MSBL1</taxon>
    </lineage>
</organism>
<sequence>MILVKTCFPELNHLQKMKKIIGRAPFKADLIDPFGRPSDVASFSDPSYGFRKRKDGKVEVIFLPWHRRNGHSITMGAFFAALVYILTSLLNTPVPPYVWAMAVFFPWLLHVIIDQFGHMGNNLFWPFTRHRNSGLGLVSASDPYWNFFVVYSSVALIFWNMNHAAQSWLSAEAVAWSGVSLWYYALLVIVILLAIIGGLTLIYKTYFEGKGEGEPPVKSAAARIIEELPEDQQMEIEERPVPPLLIRLMGPIILAGILLFFIQFGWSL</sequence>
<evidence type="ECO:0000313" key="2">
    <source>
        <dbReference type="EMBL" id="KXB03682.1"/>
    </source>
</evidence>
<protein>
    <recommendedName>
        <fullName evidence="4">Metal-dependent hydrolase</fullName>
    </recommendedName>
</protein>
<gene>
    <name evidence="2" type="ORF">AKJ47_01825</name>
</gene>